<dbReference type="RefSeq" id="WP_004038898.1">
    <property type="nucleotide sequence ID" value="NZ_CM001555.1"/>
</dbReference>
<gene>
    <name evidence="2" type="ORF">Metli_1250</name>
</gene>
<accession>J0S033</accession>
<feature type="transmembrane region" description="Helical" evidence="1">
    <location>
        <begin position="6"/>
        <end position="23"/>
    </location>
</feature>
<dbReference type="Proteomes" id="UP000005095">
    <property type="component" value="Chromosome"/>
</dbReference>
<dbReference type="HOGENOM" id="CLU_1275336_0_0_2"/>
<evidence type="ECO:0000256" key="1">
    <source>
        <dbReference type="SAM" id="Phobius"/>
    </source>
</evidence>
<keyword evidence="1" id="KW-1133">Transmembrane helix</keyword>
<evidence type="ECO:0000313" key="3">
    <source>
        <dbReference type="Proteomes" id="UP000005095"/>
    </source>
</evidence>
<proteinExistence type="predicted"/>
<evidence type="ECO:0000313" key="2">
    <source>
        <dbReference type="EMBL" id="EJG07206.1"/>
    </source>
</evidence>
<keyword evidence="3" id="KW-1185">Reference proteome</keyword>
<dbReference type="STRING" id="28892.Metli_1250"/>
<sequence length="209" mass="22798">MNSGDILSFAAAIGIVLIMVCIVHPPWAAPDAAPAADEAVLTPMTTLPVTAPATPAPIKTFVPVRIEYAHQPVIKYQTYIIPDNLTSFGMSDPPWRGANISSFAYLEGSYGGVTDPFSVSYPVWRLNCTVSKGEQPENARFKMMLIEKETGIIIDGAELKGPGKVIKNQEISGKEFYLVIQSSYAAFRVDLETREEYLDPYPGVVVKKA</sequence>
<dbReference type="OrthoDB" id="107350at2157"/>
<keyword evidence="1" id="KW-0472">Membrane</keyword>
<name>J0S033_9EURY</name>
<keyword evidence="1" id="KW-0812">Transmembrane</keyword>
<reference evidence="2 3" key="1">
    <citation type="submission" date="2011-08" db="EMBL/GenBank/DDBJ databases">
        <title>The complete genome of Methanofollis liminatans DSM 4140.</title>
        <authorList>
            <consortium name="US DOE Joint Genome Institute (JGI-PGF)"/>
            <person name="Lucas S."/>
            <person name="Han J."/>
            <person name="Lapidus A."/>
            <person name="Bruce D."/>
            <person name="Goodwin L."/>
            <person name="Pitluck S."/>
            <person name="Peters L."/>
            <person name="Kyrpides N."/>
            <person name="Mavromatis K."/>
            <person name="Ivanova N."/>
            <person name="Mikhailova N."/>
            <person name="Lu M."/>
            <person name="Detter J.C."/>
            <person name="Tapia R."/>
            <person name="Han C."/>
            <person name="Land M."/>
            <person name="Hauser L."/>
            <person name="Markowitz V."/>
            <person name="Cheng J.-F."/>
            <person name="Hugenholtz P."/>
            <person name="Woyke T."/>
            <person name="Wu D."/>
            <person name="Spring S."/>
            <person name="Schuler E."/>
            <person name="Brambilla E."/>
            <person name="Klenk H.-P."/>
            <person name="Eisen J.A."/>
        </authorList>
    </citation>
    <scope>NUCLEOTIDE SEQUENCE [LARGE SCALE GENOMIC DNA]</scope>
    <source>
        <strain evidence="2 3">DSM 4140</strain>
    </source>
</reference>
<organism evidence="2 3">
    <name type="scientific">Methanofollis liminatans DSM 4140</name>
    <dbReference type="NCBI Taxonomy" id="28892"/>
    <lineage>
        <taxon>Archaea</taxon>
        <taxon>Methanobacteriati</taxon>
        <taxon>Methanobacteriota</taxon>
        <taxon>Stenosarchaea group</taxon>
        <taxon>Methanomicrobia</taxon>
        <taxon>Methanomicrobiales</taxon>
        <taxon>Methanomicrobiaceae</taxon>
        <taxon>Methanofollis</taxon>
    </lineage>
</organism>
<dbReference type="AlphaFoldDB" id="J0S033"/>
<dbReference type="EMBL" id="CM001555">
    <property type="protein sequence ID" value="EJG07206.1"/>
    <property type="molecule type" value="Genomic_DNA"/>
</dbReference>
<protein>
    <submittedName>
        <fullName evidence="2">Uncharacterized protein</fullName>
    </submittedName>
</protein>